<feature type="domain" description="Protein-glutamine gamma-glutamyltransferase-like C-terminal" evidence="2">
    <location>
        <begin position="134"/>
        <end position="203"/>
    </location>
</feature>
<keyword evidence="1" id="KW-1133">Transmembrane helix</keyword>
<protein>
    <recommendedName>
        <fullName evidence="2">Protein-glutamine gamma-glutamyltransferase-like C-terminal domain-containing protein</fullName>
    </recommendedName>
</protein>
<evidence type="ECO:0000313" key="3">
    <source>
        <dbReference type="EMBL" id="EEG77965.1"/>
    </source>
</evidence>
<dbReference type="RefSeq" id="WP_008515895.1">
    <property type="nucleotide sequence ID" value="NZ_ACJM01000005.1"/>
</dbReference>
<dbReference type="Pfam" id="PF13559">
    <property type="entry name" value="DUF4129"/>
    <property type="match status" value="1"/>
</dbReference>
<keyword evidence="1" id="KW-0812">Transmembrane</keyword>
<dbReference type="Proteomes" id="UP000006443">
    <property type="component" value="Unassembled WGS sequence"/>
</dbReference>
<evidence type="ECO:0000256" key="1">
    <source>
        <dbReference type="SAM" id="Phobius"/>
    </source>
</evidence>
<gene>
    <name evidence="3" type="ORF">DealDRAFT_1264</name>
</gene>
<dbReference type="OrthoDB" id="2435598at2"/>
<organism evidence="3 4">
    <name type="scientific">Dethiobacter alkaliphilus AHT 1</name>
    <dbReference type="NCBI Taxonomy" id="555088"/>
    <lineage>
        <taxon>Bacteria</taxon>
        <taxon>Bacillati</taxon>
        <taxon>Bacillota</taxon>
        <taxon>Dethiobacteria</taxon>
        <taxon>Dethiobacterales</taxon>
        <taxon>Dethiobacteraceae</taxon>
        <taxon>Dethiobacter</taxon>
    </lineage>
</organism>
<dbReference type="EMBL" id="ACJM01000005">
    <property type="protein sequence ID" value="EEG77965.1"/>
    <property type="molecule type" value="Genomic_DNA"/>
</dbReference>
<feature type="transmembrane region" description="Helical" evidence="1">
    <location>
        <begin position="65"/>
        <end position="82"/>
    </location>
</feature>
<keyword evidence="4" id="KW-1185">Reference proteome</keyword>
<evidence type="ECO:0000259" key="2">
    <source>
        <dbReference type="Pfam" id="PF13559"/>
    </source>
</evidence>
<accession>C0GFK5</accession>
<evidence type="ECO:0000313" key="4">
    <source>
        <dbReference type="Proteomes" id="UP000006443"/>
    </source>
</evidence>
<dbReference type="STRING" id="555088.DealDRAFT_1264"/>
<reference evidence="3 4" key="1">
    <citation type="submission" date="2009-02" db="EMBL/GenBank/DDBJ databases">
        <title>Sequencing of the draft genome and assembly of Dethiobacter alkaliphilus AHT 1.</title>
        <authorList>
            <consortium name="US DOE Joint Genome Institute (JGI-PGF)"/>
            <person name="Lucas S."/>
            <person name="Copeland A."/>
            <person name="Lapidus A."/>
            <person name="Glavina del Rio T."/>
            <person name="Dalin E."/>
            <person name="Tice H."/>
            <person name="Bruce D."/>
            <person name="Goodwin L."/>
            <person name="Pitluck S."/>
            <person name="Larimer F."/>
            <person name="Land M.L."/>
            <person name="Hauser L."/>
            <person name="Muyzer G."/>
        </authorList>
    </citation>
    <scope>NUCLEOTIDE SEQUENCE [LARGE SCALE GENOMIC DNA]</scope>
    <source>
        <strain evidence="3 4">AHT 1</strain>
    </source>
</reference>
<keyword evidence="1" id="KW-0472">Membrane</keyword>
<dbReference type="AlphaFoldDB" id="C0GFK5"/>
<comment type="caution">
    <text evidence="3">The sequence shown here is derived from an EMBL/GenBank/DDBJ whole genome shotgun (WGS) entry which is preliminary data.</text>
</comment>
<sequence length="213" mass="24327">MIQLYSFSLVANAQINNDDARQLLEKILNTAEFAHAREGISISEYLSHLLLRVLSYINLDRVNDVLIIAIVVAGILLTFWLVRLTAPFLKGMSSNVESIAVTEAATVRPSPPSLLQEAEKKASAGHFRLALRDLYLSLLFEMDNRRVISYRPAKTNHEYLAEIRSNAATLEARFKSMVNLFDYKWYGLEHCNMEDFQKGRDLYFSLIREASHD</sequence>
<dbReference type="eggNOG" id="ENOG5032VQZ">
    <property type="taxonomic scope" value="Bacteria"/>
</dbReference>
<proteinExistence type="predicted"/>
<name>C0GFK5_DETAL</name>
<dbReference type="InterPro" id="IPR025403">
    <property type="entry name" value="TgpA-like_C"/>
</dbReference>